<dbReference type="InterPro" id="IPR005358">
    <property type="entry name" value="Puta_zinc/iron-chelating_dom"/>
</dbReference>
<dbReference type="Proteomes" id="UP000000593">
    <property type="component" value="Chromosome 1"/>
</dbReference>
<keyword evidence="2" id="KW-1185">Reference proteome</keyword>
<organism evidence="1 2">
    <name type="scientific">Photobacterium profundum (strain SS9)</name>
    <dbReference type="NCBI Taxonomy" id="298386"/>
    <lineage>
        <taxon>Bacteria</taxon>
        <taxon>Pseudomonadati</taxon>
        <taxon>Pseudomonadota</taxon>
        <taxon>Gammaproteobacteria</taxon>
        <taxon>Vibrionales</taxon>
        <taxon>Vibrionaceae</taxon>
        <taxon>Photobacterium</taxon>
    </lineage>
</organism>
<reference evidence="2" key="1">
    <citation type="journal article" date="2005" name="Science">
        <title>Life at depth: Photobacterium profundum genome sequence and expression analysis.</title>
        <authorList>
            <person name="Vezzi A."/>
            <person name="Campanaro S."/>
            <person name="D'Angelo M."/>
            <person name="Simonato F."/>
            <person name="Vitulo N."/>
            <person name="Lauro F.M."/>
            <person name="Cestaro A."/>
            <person name="Malacrida G."/>
            <person name="Simionati B."/>
            <person name="Cannata N."/>
            <person name="Romualdi C."/>
            <person name="Bartlett D.H."/>
            <person name="Valle G."/>
        </authorList>
    </citation>
    <scope>NUCLEOTIDE SEQUENCE [LARGE SCALE GENOMIC DNA]</scope>
    <source>
        <strain evidence="2">ATCC BAA-1253 / SS9</strain>
    </source>
</reference>
<evidence type="ECO:0008006" key="3">
    <source>
        <dbReference type="Google" id="ProtNLM"/>
    </source>
</evidence>
<evidence type="ECO:0000313" key="1">
    <source>
        <dbReference type="EMBL" id="CAG20383.1"/>
    </source>
</evidence>
<dbReference type="eggNOG" id="COG0727">
    <property type="taxonomic scope" value="Bacteria"/>
</dbReference>
<dbReference type="EMBL" id="CR378669">
    <property type="protein sequence ID" value="CAG20383.1"/>
    <property type="molecule type" value="Genomic_DNA"/>
</dbReference>
<dbReference type="STRING" id="298386.PBPRA1980"/>
<sequence>MMVQYGFANPANWRVMKDCNQCGKCCIKYGGGDLSATKDEIALWEIFNPEIFKFVKNGEIWFDPESGTRLKKCPFLELLPKINSLAPNKYTCIIYLDRPEDCRHYPSLVPEMIRDECEMIEAIDLVKPKQAQRRLDLLMKGSRPPSYS</sequence>
<dbReference type="HOGENOM" id="CLU_1946997_0_0_6"/>
<proteinExistence type="predicted"/>
<protein>
    <recommendedName>
        <fullName evidence="3">YkgJ family cysteine cluster protein</fullName>
    </recommendedName>
</protein>
<evidence type="ECO:0000313" key="2">
    <source>
        <dbReference type="Proteomes" id="UP000000593"/>
    </source>
</evidence>
<accession>Q6LQP3</accession>
<dbReference type="AlphaFoldDB" id="Q6LQP3"/>
<dbReference type="Pfam" id="PF03692">
    <property type="entry name" value="CxxCxxCC"/>
    <property type="match status" value="1"/>
</dbReference>
<dbReference type="KEGG" id="ppr:PBPRA1980"/>
<gene>
    <name evidence="1" type="ordered locus">PBPRA1980</name>
</gene>
<name>Q6LQP3_PHOPR</name>